<dbReference type="EC" id="2.7.11.1" evidence="1"/>
<dbReference type="GO" id="GO:0016787">
    <property type="term" value="F:hydrolase activity"/>
    <property type="evidence" value="ECO:0007669"/>
    <property type="project" value="UniProtKB-KW"/>
</dbReference>
<dbReference type="InterPro" id="IPR030665">
    <property type="entry name" value="KaiC"/>
</dbReference>
<evidence type="ECO:0000256" key="4">
    <source>
        <dbReference type="ARBA" id="ARBA00022737"/>
    </source>
</evidence>
<dbReference type="PATRIC" id="fig|270351.10.peg.3388"/>
<dbReference type="PROSITE" id="PS51146">
    <property type="entry name" value="KAIC"/>
    <property type="match status" value="2"/>
</dbReference>
<dbReference type="RefSeq" id="WP_060847713.1">
    <property type="nucleotide sequence ID" value="NZ_AP014704.1"/>
</dbReference>
<dbReference type="InterPro" id="IPR014774">
    <property type="entry name" value="KaiC-like_dom"/>
</dbReference>
<evidence type="ECO:0000256" key="5">
    <source>
        <dbReference type="ARBA" id="ARBA00022777"/>
    </source>
</evidence>
<evidence type="ECO:0000256" key="2">
    <source>
        <dbReference type="ARBA" id="ARBA00022553"/>
    </source>
</evidence>
<dbReference type="AlphaFoldDB" id="A0A0C6FDI3"/>
<keyword evidence="2" id="KW-0597">Phosphoprotein</keyword>
<evidence type="ECO:0000313" key="9">
    <source>
        <dbReference type="Proteomes" id="UP000061432"/>
    </source>
</evidence>
<accession>A0A0C6FDI3</accession>
<dbReference type="Proteomes" id="UP000061432">
    <property type="component" value="Chromosome"/>
</dbReference>
<dbReference type="STRING" id="270351.Maq22A_c17540"/>
<evidence type="ECO:0000256" key="3">
    <source>
        <dbReference type="ARBA" id="ARBA00022679"/>
    </source>
</evidence>
<evidence type="ECO:0000313" key="8">
    <source>
        <dbReference type="EMBL" id="BAQ46623.1"/>
    </source>
</evidence>
<dbReference type="Pfam" id="PF06745">
    <property type="entry name" value="ATPase"/>
    <property type="match status" value="3"/>
</dbReference>
<reference evidence="9" key="2">
    <citation type="submission" date="2015-01" db="EMBL/GenBank/DDBJ databases">
        <title>Complete genome sequence of Methylobacterium aquaticum strain 22A.</title>
        <authorList>
            <person name="Tani A."/>
            <person name="Ogura Y."/>
            <person name="Hayashi T."/>
        </authorList>
    </citation>
    <scope>NUCLEOTIDE SEQUENCE [LARGE SCALE GENOMIC DNA]</scope>
    <source>
        <strain evidence="9">MA-22A</strain>
    </source>
</reference>
<evidence type="ECO:0000259" key="7">
    <source>
        <dbReference type="PROSITE" id="PS51146"/>
    </source>
</evidence>
<dbReference type="KEGG" id="maqu:Maq22A_c17540"/>
<gene>
    <name evidence="8" type="primary">rad55</name>
    <name evidence="8" type="ORF">Maq22A_c17540</name>
</gene>
<keyword evidence="5" id="KW-0418">Kinase</keyword>
<reference evidence="8 9" key="1">
    <citation type="journal article" date="2015" name="Genome Announc.">
        <title>Complete Genome Sequence of Methylobacterium aquaticum Strain 22A, Isolated from Racomitrium japonicum Moss.</title>
        <authorList>
            <person name="Tani A."/>
            <person name="Ogura Y."/>
            <person name="Hayashi T."/>
            <person name="Kimbara K."/>
        </authorList>
    </citation>
    <scope>NUCLEOTIDE SEQUENCE [LARGE SCALE GENOMIC DNA]</scope>
    <source>
        <strain evidence="8 9">MA-22A</strain>
    </source>
</reference>
<evidence type="ECO:0000256" key="6">
    <source>
        <dbReference type="ARBA" id="ARBA00022801"/>
    </source>
</evidence>
<feature type="domain" description="KaiC" evidence="7">
    <location>
        <begin position="18"/>
        <end position="269"/>
    </location>
</feature>
<dbReference type="InterPro" id="IPR010624">
    <property type="entry name" value="KaiC_dom"/>
</dbReference>
<evidence type="ECO:0000256" key="1">
    <source>
        <dbReference type="ARBA" id="ARBA00012513"/>
    </source>
</evidence>
<keyword evidence="6" id="KW-0378">Hydrolase</keyword>
<dbReference type="PANTHER" id="PTHR42926:SF1">
    <property type="entry name" value="CIRCADIAN CLOCK OSCILLATOR PROTEIN KAIC 1"/>
    <property type="match status" value="1"/>
</dbReference>
<protein>
    <recommendedName>
        <fullName evidence="1">non-specific serine/threonine protein kinase</fullName>
        <ecNumber evidence="1">2.7.11.1</ecNumber>
    </recommendedName>
</protein>
<dbReference type="PIRSF" id="PIRSF039117">
    <property type="entry name" value="KaiC"/>
    <property type="match status" value="1"/>
</dbReference>
<feature type="domain" description="KaiC" evidence="7">
    <location>
        <begin position="275"/>
        <end position="511"/>
    </location>
</feature>
<dbReference type="OrthoDB" id="9787927at2"/>
<keyword evidence="3" id="KW-0808">Transferase</keyword>
<keyword evidence="4" id="KW-0677">Repeat</keyword>
<dbReference type="PANTHER" id="PTHR42926">
    <property type="match status" value="1"/>
</dbReference>
<organism evidence="8 9">
    <name type="scientific">Methylobacterium aquaticum</name>
    <dbReference type="NCBI Taxonomy" id="270351"/>
    <lineage>
        <taxon>Bacteria</taxon>
        <taxon>Pseudomonadati</taxon>
        <taxon>Pseudomonadota</taxon>
        <taxon>Alphaproteobacteria</taxon>
        <taxon>Hyphomicrobiales</taxon>
        <taxon>Methylobacteriaceae</taxon>
        <taxon>Methylobacterium</taxon>
    </lineage>
</organism>
<dbReference type="InterPro" id="IPR051347">
    <property type="entry name" value="Circadian_clock_KaiC-rel"/>
</dbReference>
<dbReference type="EMBL" id="AP014704">
    <property type="protein sequence ID" value="BAQ46623.1"/>
    <property type="molecule type" value="Genomic_DNA"/>
</dbReference>
<name>A0A0C6FDI3_9HYPH</name>
<dbReference type="SUPFAM" id="SSF52540">
    <property type="entry name" value="P-loop containing nucleoside triphosphate hydrolases"/>
    <property type="match status" value="2"/>
</dbReference>
<dbReference type="GO" id="GO:0004674">
    <property type="term" value="F:protein serine/threonine kinase activity"/>
    <property type="evidence" value="ECO:0007669"/>
    <property type="project" value="UniProtKB-EC"/>
</dbReference>
<proteinExistence type="predicted"/>
<dbReference type="InterPro" id="IPR027417">
    <property type="entry name" value="P-loop_NTPase"/>
</dbReference>
<sequence length="519" mass="54732">MTGAGPSMGQAGAYGGLERVPTGIAGLDEILGGGLFRGGVYIVQGTPGSGKTIFGNQACYTHAGASPAYEDMGASPATCDPGAAPEHRALYVTLLAESHARMLGHIAPLGFFRPDLIPDRITYLSAFRTLQDGGLAGLLTLLRRETAHREASLVVLDGLVAAEETAASTLEFKTFIHELQTQAAATGATVLLLTSASAGADLVAAEHTMVDGLIVLSSRLAGWRAEREIEVRKFRGGGFLRGRHAFRITDDGVRVFPRIEARLRVPSRRDPVEGPALTTGLPPLDAMLGGGLPHASTTLVGGPAGIGKTTLGLQFLGADPEAPGLLCGFYESEAALLAKARALALPVAGLIERGRVGVMWQPATEGLIDEVCDDLLRDIRNRGVRRVFIDGLDAMSRIAGDQDRIVRIFAALTAELRALGVTAMYTRETDLRGTFVDAPSGSGSLRQTSSVAENVVLMRSCALRSGRHRLIAVAKVRDARIDPRLRVFDIRPGGLAIDDGPDRAEAILADRDAPSRGGE</sequence>
<dbReference type="GO" id="GO:0005524">
    <property type="term" value="F:ATP binding"/>
    <property type="evidence" value="ECO:0007669"/>
    <property type="project" value="InterPro"/>
</dbReference>
<dbReference type="Gene3D" id="3.40.50.300">
    <property type="entry name" value="P-loop containing nucleotide triphosphate hydrolases"/>
    <property type="match status" value="2"/>
</dbReference>